<dbReference type="AlphaFoldDB" id="A0A5E4MT02"/>
<sequence>MISDAWNDVFTTTIRKYFHHAGFKASLNEETEKEIVSDNNLDTECFTKEILQSFMEVDDAFLTNEEPNEKKLSILNANYDESEQADEESKEIEFKVSSISEIYFYIDQTKRTPRWCPKYSLYIAIMLSSDDEHSALSLLLSNNEIEKTKLLGATVP</sequence>
<dbReference type="Proteomes" id="UP000325440">
    <property type="component" value="Unassembled WGS sequence"/>
</dbReference>
<dbReference type="EMBL" id="CABPRJ010001426">
    <property type="protein sequence ID" value="VVC35402.1"/>
    <property type="molecule type" value="Genomic_DNA"/>
</dbReference>
<name>A0A5E4MT02_9HEMI</name>
<protein>
    <submittedName>
        <fullName evidence="1">Uncharacterized protein</fullName>
    </submittedName>
</protein>
<keyword evidence="2" id="KW-1185">Reference proteome</keyword>
<gene>
    <name evidence="1" type="ORF">CINCED_3A011376</name>
</gene>
<evidence type="ECO:0000313" key="1">
    <source>
        <dbReference type="EMBL" id="VVC35402.1"/>
    </source>
</evidence>
<reference evidence="1 2" key="1">
    <citation type="submission" date="2019-08" db="EMBL/GenBank/DDBJ databases">
        <authorList>
            <person name="Alioto T."/>
            <person name="Alioto T."/>
            <person name="Gomez Garrido J."/>
        </authorList>
    </citation>
    <scope>NUCLEOTIDE SEQUENCE [LARGE SCALE GENOMIC DNA]</scope>
</reference>
<organism evidence="1 2">
    <name type="scientific">Cinara cedri</name>
    <dbReference type="NCBI Taxonomy" id="506608"/>
    <lineage>
        <taxon>Eukaryota</taxon>
        <taxon>Metazoa</taxon>
        <taxon>Ecdysozoa</taxon>
        <taxon>Arthropoda</taxon>
        <taxon>Hexapoda</taxon>
        <taxon>Insecta</taxon>
        <taxon>Pterygota</taxon>
        <taxon>Neoptera</taxon>
        <taxon>Paraneoptera</taxon>
        <taxon>Hemiptera</taxon>
        <taxon>Sternorrhyncha</taxon>
        <taxon>Aphidomorpha</taxon>
        <taxon>Aphidoidea</taxon>
        <taxon>Aphididae</taxon>
        <taxon>Lachninae</taxon>
        <taxon>Cinara</taxon>
    </lineage>
</organism>
<accession>A0A5E4MT02</accession>
<proteinExistence type="predicted"/>
<dbReference type="OrthoDB" id="125347at2759"/>
<evidence type="ECO:0000313" key="2">
    <source>
        <dbReference type="Proteomes" id="UP000325440"/>
    </source>
</evidence>